<comment type="caution">
    <text evidence="1">The sequence shown here is derived from an EMBL/GenBank/DDBJ whole genome shotgun (WGS) entry which is preliminary data.</text>
</comment>
<dbReference type="Proteomes" id="UP001227192">
    <property type="component" value="Unassembled WGS sequence"/>
</dbReference>
<reference evidence="1" key="2">
    <citation type="journal article" date="2016" name="Fungal Biol.">
        <title>Ochratoxin A production by Penicillium thymicola.</title>
        <authorList>
            <person name="Nguyen H.D.T."/>
            <person name="McMullin D.R."/>
            <person name="Ponomareva E."/>
            <person name="Riley R."/>
            <person name="Pomraning K.R."/>
            <person name="Baker S.E."/>
            <person name="Seifert K.A."/>
        </authorList>
    </citation>
    <scope>NUCLEOTIDE SEQUENCE</scope>
    <source>
        <strain evidence="1">DAOM 180753</strain>
    </source>
</reference>
<organism evidence="1 2">
    <name type="scientific">Penicillium thymicola</name>
    <dbReference type="NCBI Taxonomy" id="293382"/>
    <lineage>
        <taxon>Eukaryota</taxon>
        <taxon>Fungi</taxon>
        <taxon>Dikarya</taxon>
        <taxon>Ascomycota</taxon>
        <taxon>Pezizomycotina</taxon>
        <taxon>Eurotiomycetes</taxon>
        <taxon>Eurotiomycetidae</taxon>
        <taxon>Eurotiales</taxon>
        <taxon>Aspergillaceae</taxon>
        <taxon>Penicillium</taxon>
    </lineage>
</organism>
<dbReference type="EMBL" id="LACB01000083">
    <property type="protein sequence ID" value="KAJ9489468.1"/>
    <property type="molecule type" value="Genomic_DNA"/>
</dbReference>
<reference evidence="1" key="1">
    <citation type="submission" date="2015-06" db="EMBL/GenBank/DDBJ databases">
        <authorList>
            <person name="Nguyen H."/>
        </authorList>
    </citation>
    <scope>NUCLEOTIDE SEQUENCE</scope>
    <source>
        <strain evidence="1">DAOM 180753</strain>
    </source>
</reference>
<name>A0AAI9TML5_PENTH</name>
<dbReference type="AlphaFoldDB" id="A0AAI9TML5"/>
<accession>A0AAI9TML5</accession>
<evidence type="ECO:0000313" key="2">
    <source>
        <dbReference type="Proteomes" id="UP001227192"/>
    </source>
</evidence>
<keyword evidence="2" id="KW-1185">Reference proteome</keyword>
<protein>
    <submittedName>
        <fullName evidence="1">Uncharacterized protein</fullName>
    </submittedName>
</protein>
<gene>
    <name evidence="1" type="ORF">VN97_g3801</name>
</gene>
<evidence type="ECO:0000313" key="1">
    <source>
        <dbReference type="EMBL" id="KAJ9489468.1"/>
    </source>
</evidence>
<proteinExistence type="predicted"/>
<sequence>MRRLHQLSVAVGTAGEIMYTITSSFGPYNHRQGFVYIATLLVRAQNPSNSQLQKRKKWRYLCICMRSKASFLTLANRPKRWRYVHLYAAEKLHFCERQRNQATLIIKAYVIVIQVSS</sequence>